<comment type="catalytic activity">
    <reaction evidence="26">
        <text>hexan-3-one + NADPH + O2 + H(+) = ethyl butanoate + NADP(+) + H2O</text>
        <dbReference type="Rhea" id="RHEA:54844"/>
        <dbReference type="ChEBI" id="CHEBI:15377"/>
        <dbReference type="ChEBI" id="CHEBI:15378"/>
        <dbReference type="ChEBI" id="CHEBI:15379"/>
        <dbReference type="ChEBI" id="CHEBI:57783"/>
        <dbReference type="ChEBI" id="CHEBI:58349"/>
        <dbReference type="ChEBI" id="CHEBI:88764"/>
        <dbReference type="ChEBI" id="CHEBI:89891"/>
    </reaction>
    <physiologicalReaction direction="left-to-right" evidence="26">
        <dbReference type="Rhea" id="RHEA:54845"/>
    </physiologicalReaction>
</comment>
<comment type="similarity">
    <text evidence="3">Belongs to the FMO family.</text>
</comment>
<evidence type="ECO:0000256" key="16">
    <source>
        <dbReference type="ARBA" id="ARBA00023098"/>
    </source>
</evidence>
<comment type="catalytic activity">
    <reaction evidence="28">
        <text>(2E)-geranial + NADPH + O2 + H(+) = (1E)-2,6-dimethylhepta-1,5-dien-1-yl formate + NADP(+) + H2O</text>
        <dbReference type="Rhea" id="RHEA:54860"/>
        <dbReference type="ChEBI" id="CHEBI:15377"/>
        <dbReference type="ChEBI" id="CHEBI:15378"/>
        <dbReference type="ChEBI" id="CHEBI:15379"/>
        <dbReference type="ChEBI" id="CHEBI:16980"/>
        <dbReference type="ChEBI" id="CHEBI:57783"/>
        <dbReference type="ChEBI" id="CHEBI:58349"/>
        <dbReference type="ChEBI" id="CHEBI:138375"/>
    </reaction>
    <physiologicalReaction direction="left-to-right" evidence="28">
        <dbReference type="Rhea" id="RHEA:54861"/>
    </physiologicalReaction>
</comment>
<dbReference type="GO" id="GO:0004499">
    <property type="term" value="F:N,N-dimethylaniline monooxygenase activity"/>
    <property type="evidence" value="ECO:0007669"/>
    <property type="project" value="InterPro"/>
</dbReference>
<evidence type="ECO:0000256" key="1">
    <source>
        <dbReference type="ARBA" id="ARBA00001974"/>
    </source>
</evidence>
<evidence type="ECO:0000256" key="5">
    <source>
        <dbReference type="ARBA" id="ARBA00012698"/>
    </source>
</evidence>
<protein>
    <recommendedName>
        <fullName evidence="39">4-hydroxybenzoate brominase (decarboxylating)</fullName>
        <ecNumber evidence="38">1.14.19.55</ecNumber>
        <ecNumber evidence="5">1.6.3.1</ecNumber>
    </recommendedName>
    <alternativeName>
        <fullName evidence="20">Dimethylaniline monooxygenase [N-oxide-forming] 5</fullName>
    </alternativeName>
    <alternativeName>
        <fullName evidence="18">Dimethylaniline oxidase 5</fullName>
    </alternativeName>
    <alternativeName>
        <fullName evidence="6">Flavin-containing monooxygenase 5</fullName>
    </alternativeName>
    <alternativeName>
        <fullName evidence="19">NADPH oxidase</fullName>
    </alternativeName>
</protein>
<evidence type="ECO:0000256" key="21">
    <source>
        <dbReference type="ARBA" id="ARBA00045722"/>
    </source>
</evidence>
<keyword evidence="41" id="KW-1185">Reference proteome</keyword>
<evidence type="ECO:0000256" key="35">
    <source>
        <dbReference type="ARBA" id="ARBA00051726"/>
    </source>
</evidence>
<comment type="caution">
    <text evidence="40">The sequence shown here is derived from an EMBL/GenBank/DDBJ whole genome shotgun (WGS) entry which is preliminary data.</text>
</comment>
<dbReference type="GO" id="GO:0050661">
    <property type="term" value="F:NADP binding"/>
    <property type="evidence" value="ECO:0007669"/>
    <property type="project" value="InterPro"/>
</dbReference>
<comment type="catalytic activity">
    <reaction evidence="29">
        <text>heptan-4-one + NADPH + O2 + H(+) = propyl butanoate + NADP(+) + H2O</text>
        <dbReference type="Rhea" id="RHEA:54852"/>
        <dbReference type="ChEBI" id="CHEBI:15377"/>
        <dbReference type="ChEBI" id="CHEBI:15378"/>
        <dbReference type="ChEBI" id="CHEBI:15379"/>
        <dbReference type="ChEBI" id="CHEBI:57783"/>
        <dbReference type="ChEBI" id="CHEBI:58349"/>
        <dbReference type="ChEBI" id="CHEBI:89484"/>
        <dbReference type="ChEBI" id="CHEBI:89719"/>
    </reaction>
    <physiologicalReaction direction="left-to-right" evidence="29">
        <dbReference type="Rhea" id="RHEA:54853"/>
    </physiologicalReaction>
</comment>
<dbReference type="PRINTS" id="PR01125">
    <property type="entry name" value="FMOXYGENASE5"/>
</dbReference>
<dbReference type="InterPro" id="IPR000960">
    <property type="entry name" value="Flavin_mOase"/>
</dbReference>
<comment type="function">
    <text evidence="21">Acts as a Baeyer-Villiger monooxygenase on a broad range of substrates. Catalyzes the insertion of an oxygen atom into a carbon-carbon bond adjacent to a carbonyl, which converts ketones to esters. Active on diverse carbonyl compounds, whereas soft nucleophiles are mostly non- or poorly reactive. In contrast with other forms of FMO it is non- or poorly active on 'classical' substrates such as drugs, pesticides, and dietary components containing soft nucleophilic heteroatoms. Able to oxidize drug molecules bearing a carbonyl group on an aliphatic chain, such as nabumetone and pentoxifylline. Also, in the absence of substrates, shows slow but yet significant NADPH oxidase activity. Acts as a positive modulator of cholesterol biosynthesis as well as glucose homeostasis, promoting metabolic aging via pleiotropic effects.</text>
</comment>
<keyword evidence="7" id="KW-0488">Methylation</keyword>
<gene>
    <name evidence="40" type="ORF">DFR76_102445</name>
</gene>
<dbReference type="GO" id="GO:0016174">
    <property type="term" value="F:NAD(P)H oxidase H2O2-forming activity"/>
    <property type="evidence" value="ECO:0007669"/>
    <property type="project" value="UniProtKB-EC"/>
</dbReference>
<comment type="catalytic activity">
    <reaction evidence="22">
        <text>hexan-3-one + NADPH + O2 + H(+) = propyl propanoate + NADP(+) + H2O</text>
        <dbReference type="Rhea" id="RHEA:54848"/>
        <dbReference type="ChEBI" id="CHEBI:15377"/>
        <dbReference type="ChEBI" id="CHEBI:15378"/>
        <dbReference type="ChEBI" id="CHEBI:15379"/>
        <dbReference type="ChEBI" id="CHEBI:57783"/>
        <dbReference type="ChEBI" id="CHEBI:58349"/>
        <dbReference type="ChEBI" id="CHEBI:89828"/>
        <dbReference type="ChEBI" id="CHEBI:89891"/>
    </reaction>
    <physiologicalReaction direction="left-to-right" evidence="22">
        <dbReference type="Rhea" id="RHEA:54849"/>
    </physiologicalReaction>
</comment>
<keyword evidence="15" id="KW-0560">Oxidoreductase</keyword>
<dbReference type="InterPro" id="IPR002257">
    <property type="entry name" value="Flavin_mOase_5"/>
</dbReference>
<evidence type="ECO:0000256" key="4">
    <source>
        <dbReference type="ARBA" id="ARBA00010139"/>
    </source>
</evidence>
<evidence type="ECO:0000256" key="12">
    <source>
        <dbReference type="ARBA" id="ARBA00022848"/>
    </source>
</evidence>
<evidence type="ECO:0000256" key="8">
    <source>
        <dbReference type="ARBA" id="ARBA00022553"/>
    </source>
</evidence>
<evidence type="ECO:0000256" key="29">
    <source>
        <dbReference type="ARBA" id="ARBA00048990"/>
    </source>
</evidence>
<evidence type="ECO:0000256" key="11">
    <source>
        <dbReference type="ARBA" id="ARBA00022827"/>
    </source>
</evidence>
<evidence type="ECO:0000256" key="39">
    <source>
        <dbReference type="ARBA" id="ARBA00069832"/>
    </source>
</evidence>
<dbReference type="GO" id="GO:0006629">
    <property type="term" value="P:lipid metabolic process"/>
    <property type="evidence" value="ECO:0007669"/>
    <property type="project" value="UniProtKB-KW"/>
</dbReference>
<evidence type="ECO:0000256" key="7">
    <source>
        <dbReference type="ARBA" id="ARBA00022481"/>
    </source>
</evidence>
<accession>A0A370IF10</accession>
<evidence type="ECO:0000256" key="38">
    <source>
        <dbReference type="ARBA" id="ARBA00066870"/>
    </source>
</evidence>
<comment type="catalytic activity">
    <reaction evidence="30">
        <text>N,N-dimethylaniline + NADPH + O2 + H(+) = N,N-dimethylaniline N-oxide + NADP(+) + H2O</text>
        <dbReference type="Rhea" id="RHEA:24468"/>
        <dbReference type="ChEBI" id="CHEBI:15377"/>
        <dbReference type="ChEBI" id="CHEBI:15378"/>
        <dbReference type="ChEBI" id="CHEBI:15379"/>
        <dbReference type="ChEBI" id="CHEBI:16269"/>
        <dbReference type="ChEBI" id="CHEBI:17735"/>
        <dbReference type="ChEBI" id="CHEBI:57783"/>
        <dbReference type="ChEBI" id="CHEBI:58349"/>
        <dbReference type="EC" id="1.14.13.8"/>
    </reaction>
    <physiologicalReaction direction="left-to-right" evidence="30">
        <dbReference type="Rhea" id="RHEA:24469"/>
    </physiologicalReaction>
</comment>
<evidence type="ECO:0000256" key="2">
    <source>
        <dbReference type="ARBA" id="ARBA00004524"/>
    </source>
</evidence>
<comment type="catalytic activity">
    <reaction evidence="23">
        <text>heptan-2-one + NADPH + O2 + H(+) = pentyl acetate + NADP(+) + H2O</text>
        <dbReference type="Rhea" id="RHEA:54836"/>
        <dbReference type="ChEBI" id="CHEBI:5672"/>
        <dbReference type="ChEBI" id="CHEBI:15377"/>
        <dbReference type="ChEBI" id="CHEBI:15378"/>
        <dbReference type="ChEBI" id="CHEBI:15379"/>
        <dbReference type="ChEBI" id="CHEBI:57783"/>
        <dbReference type="ChEBI" id="CHEBI:58349"/>
        <dbReference type="ChEBI" id="CHEBI:87362"/>
    </reaction>
    <physiologicalReaction direction="left-to-right" evidence="23">
        <dbReference type="Rhea" id="RHEA:54837"/>
    </physiologicalReaction>
</comment>
<evidence type="ECO:0000256" key="32">
    <source>
        <dbReference type="ARBA" id="ARBA00050194"/>
    </source>
</evidence>
<comment type="catalytic activity">
    <reaction evidence="31">
        <text>octan-3-one + NADPH + O2 + H(+) = pentyl propanoate + NADP(+) + H2O</text>
        <dbReference type="Rhea" id="RHEA:54840"/>
        <dbReference type="ChEBI" id="CHEBI:15377"/>
        <dbReference type="ChEBI" id="CHEBI:15378"/>
        <dbReference type="ChEBI" id="CHEBI:15379"/>
        <dbReference type="ChEBI" id="CHEBI:57783"/>
        <dbReference type="ChEBI" id="CHEBI:58349"/>
        <dbReference type="ChEBI" id="CHEBI:80946"/>
        <dbReference type="ChEBI" id="CHEBI:87373"/>
    </reaction>
    <physiologicalReaction direction="left-to-right" evidence="31">
        <dbReference type="Rhea" id="RHEA:54841"/>
    </physiologicalReaction>
</comment>
<dbReference type="GO" id="GO:0050660">
    <property type="term" value="F:flavin adenine dinucleotide binding"/>
    <property type="evidence" value="ECO:0007669"/>
    <property type="project" value="InterPro"/>
</dbReference>
<evidence type="ECO:0000256" key="26">
    <source>
        <dbReference type="ARBA" id="ARBA00047977"/>
    </source>
</evidence>
<keyword evidence="10" id="KW-0812">Transmembrane</keyword>
<dbReference type="InterPro" id="IPR020946">
    <property type="entry name" value="Flavin_mOase-like"/>
</dbReference>
<proteinExistence type="inferred from homology"/>
<keyword evidence="9" id="KW-0285">Flavoprotein</keyword>
<dbReference type="InterPro" id="IPR050346">
    <property type="entry name" value="FMO-like"/>
</dbReference>
<dbReference type="Proteomes" id="UP000254869">
    <property type="component" value="Unassembled WGS sequence"/>
</dbReference>
<comment type="catalytic activity">
    <reaction evidence="25">
        <text>NADPH + O2 + H(+) = H2O2 + NADP(+)</text>
        <dbReference type="Rhea" id="RHEA:11260"/>
        <dbReference type="ChEBI" id="CHEBI:15378"/>
        <dbReference type="ChEBI" id="CHEBI:15379"/>
        <dbReference type="ChEBI" id="CHEBI:16240"/>
        <dbReference type="ChEBI" id="CHEBI:57783"/>
        <dbReference type="ChEBI" id="CHEBI:58349"/>
        <dbReference type="EC" id="1.6.3.1"/>
    </reaction>
    <physiologicalReaction direction="left-to-right" evidence="25">
        <dbReference type="Rhea" id="RHEA:11261"/>
    </physiologicalReaction>
</comment>
<evidence type="ECO:0000256" key="15">
    <source>
        <dbReference type="ARBA" id="ARBA00023002"/>
    </source>
</evidence>
<dbReference type="EC" id="1.6.3.1" evidence="5"/>
<keyword evidence="16" id="KW-0443">Lipid metabolism</keyword>
<comment type="catalytic activity">
    <reaction evidence="27">
        <text>octan-3-one + NADPH + O2 + H(+) = ethyl hexanoate + NADP(+) + H2O</text>
        <dbReference type="Rhea" id="RHEA:54856"/>
        <dbReference type="ChEBI" id="CHEBI:15377"/>
        <dbReference type="ChEBI" id="CHEBI:15378"/>
        <dbReference type="ChEBI" id="CHEBI:15379"/>
        <dbReference type="ChEBI" id="CHEBI:57783"/>
        <dbReference type="ChEBI" id="CHEBI:58349"/>
        <dbReference type="ChEBI" id="CHEBI:80946"/>
        <dbReference type="ChEBI" id="CHEBI:86055"/>
    </reaction>
    <physiologicalReaction direction="left-to-right" evidence="27">
        <dbReference type="Rhea" id="RHEA:54857"/>
    </physiologicalReaction>
</comment>
<evidence type="ECO:0000256" key="9">
    <source>
        <dbReference type="ARBA" id="ARBA00022630"/>
    </source>
</evidence>
<keyword evidence="13" id="KW-0521">NADP</keyword>
<keyword evidence="12" id="KW-0256">Endoplasmic reticulum</keyword>
<comment type="catalytic activity">
    <reaction evidence="34">
        <text>bromide + 4-hydroxybenzoate + NADPH + O2 + 2 H(+) = 3-bromo-4-hydroxybenzoate + NADP(+) + 2 H2O</text>
        <dbReference type="Rhea" id="RHEA:56352"/>
        <dbReference type="ChEBI" id="CHEBI:15377"/>
        <dbReference type="ChEBI" id="CHEBI:15378"/>
        <dbReference type="ChEBI" id="CHEBI:15379"/>
        <dbReference type="ChEBI" id="CHEBI:15858"/>
        <dbReference type="ChEBI" id="CHEBI:17879"/>
        <dbReference type="ChEBI" id="CHEBI:57783"/>
        <dbReference type="ChEBI" id="CHEBI:58349"/>
        <dbReference type="ChEBI" id="CHEBI:140203"/>
    </reaction>
    <physiologicalReaction direction="left-to-right" evidence="34">
        <dbReference type="Rhea" id="RHEA:56353"/>
    </physiologicalReaction>
</comment>
<sequence length="468" mass="52822">MGKGDSMVDRSDRYCVIGAGAAGLTAAKNLLEYGIAVDVIERAGDVGGTWNADCPTSGAYPSVHLITSKPFIQYTDFPIPREYPTYLGQRHIMSYLRSYADHFGVREHIEFGSSVESVRRVDGGPEWVVAVRTPEGVTERRYSGLVIANGHHWSPRRPRLPGVFHGQQLHAIDYRGPEMLRGKRVLVVGAGTSGCDIASESCQSAAETFLSVRRGNYIWPKYMFGIPTDAYYELVLKFRMPRPMVRAMGKPLLRLNSAGDPVRYGLPRPEHKLLEEHFVMNSTLLYHLGHGDIGVKPEVAELCGDRVRFTDGSLERIDVVVYATGYHQARFPFIDREYLNWPDGPIPRLHLHAFHPDYDNLFLIGYFQTATGTWPLMDLQAQIMARYLYLSRTDPRRVAKFSAAKANPVFGPKLNGGIAFYRSERHWLQVDHVAYRRRLRRSVKQLAVAPPRFVTPDYGRIAQNSLVS</sequence>
<keyword evidence="14" id="KW-1133">Transmembrane helix</keyword>
<evidence type="ECO:0000256" key="18">
    <source>
        <dbReference type="ARBA" id="ARBA00029728"/>
    </source>
</evidence>
<dbReference type="STRING" id="1210086.GCA_001613105_01021"/>
<dbReference type="Gene3D" id="3.50.50.60">
    <property type="entry name" value="FAD/NAD(P)-binding domain"/>
    <property type="match status" value="1"/>
</dbReference>
<keyword evidence="11" id="KW-0274">FAD</keyword>
<dbReference type="PRINTS" id="PR00370">
    <property type="entry name" value="FMOXYGENASE"/>
</dbReference>
<evidence type="ECO:0000256" key="28">
    <source>
        <dbReference type="ARBA" id="ARBA00048989"/>
    </source>
</evidence>
<comment type="catalytic activity">
    <reaction evidence="32">
        <text>3-bromo-4-hydroxybenzoate + bromide + NADPH + O2 + 3 H(+) = 2,4-dibromophenol + CO2 + NADP(+) + 2 H2O</text>
        <dbReference type="Rhea" id="RHEA:56356"/>
        <dbReference type="ChEBI" id="CHEBI:15377"/>
        <dbReference type="ChEBI" id="CHEBI:15378"/>
        <dbReference type="ChEBI" id="CHEBI:15379"/>
        <dbReference type="ChEBI" id="CHEBI:15858"/>
        <dbReference type="ChEBI" id="CHEBI:16526"/>
        <dbReference type="ChEBI" id="CHEBI:34238"/>
        <dbReference type="ChEBI" id="CHEBI:57783"/>
        <dbReference type="ChEBI" id="CHEBI:58349"/>
        <dbReference type="ChEBI" id="CHEBI:140203"/>
    </reaction>
    <physiologicalReaction direction="left-to-right" evidence="32">
        <dbReference type="Rhea" id="RHEA:56357"/>
    </physiologicalReaction>
</comment>
<dbReference type="EMBL" id="QQBC01000002">
    <property type="protein sequence ID" value="RDI68044.1"/>
    <property type="molecule type" value="Genomic_DNA"/>
</dbReference>
<evidence type="ECO:0000256" key="37">
    <source>
        <dbReference type="ARBA" id="ARBA00052260"/>
    </source>
</evidence>
<dbReference type="SUPFAM" id="SSF51905">
    <property type="entry name" value="FAD/NAD(P)-binding domain"/>
    <property type="match status" value="2"/>
</dbReference>
<evidence type="ECO:0000256" key="13">
    <source>
        <dbReference type="ARBA" id="ARBA00022857"/>
    </source>
</evidence>
<dbReference type="AlphaFoldDB" id="A0A370IF10"/>
<comment type="catalytic activity">
    <reaction evidence="36">
        <text>3,4-dihydroxybenzoate + 2 bromide + 2 NADPH + 2 O2 + 5 H(+) = 3,5-dibromobenzene-1,2-diol + CO2 + 2 NADP(+) + 4 H2O</text>
        <dbReference type="Rhea" id="RHEA:56368"/>
        <dbReference type="ChEBI" id="CHEBI:15377"/>
        <dbReference type="ChEBI" id="CHEBI:15378"/>
        <dbReference type="ChEBI" id="CHEBI:15379"/>
        <dbReference type="ChEBI" id="CHEBI:15858"/>
        <dbReference type="ChEBI" id="CHEBI:16526"/>
        <dbReference type="ChEBI" id="CHEBI:36241"/>
        <dbReference type="ChEBI" id="CHEBI:57783"/>
        <dbReference type="ChEBI" id="CHEBI:58349"/>
        <dbReference type="ChEBI" id="CHEBI:140214"/>
        <dbReference type="EC" id="1.14.19.55"/>
    </reaction>
    <physiologicalReaction direction="left-to-right" evidence="36">
        <dbReference type="Rhea" id="RHEA:56369"/>
    </physiologicalReaction>
</comment>
<evidence type="ECO:0000256" key="31">
    <source>
        <dbReference type="ARBA" id="ARBA00049475"/>
    </source>
</evidence>
<comment type="catalytic activity">
    <reaction evidence="37">
        <text>2 bromide + 4-hydroxybenzoate + 2 NADPH + 2 O2 + 5 H(+) = 2,4-dibromophenol + CO2 + 2 NADP(+) + 4 H2O</text>
        <dbReference type="Rhea" id="RHEA:56348"/>
        <dbReference type="ChEBI" id="CHEBI:15377"/>
        <dbReference type="ChEBI" id="CHEBI:15378"/>
        <dbReference type="ChEBI" id="CHEBI:15379"/>
        <dbReference type="ChEBI" id="CHEBI:15858"/>
        <dbReference type="ChEBI" id="CHEBI:16526"/>
        <dbReference type="ChEBI" id="CHEBI:17879"/>
        <dbReference type="ChEBI" id="CHEBI:34238"/>
        <dbReference type="ChEBI" id="CHEBI:57783"/>
        <dbReference type="ChEBI" id="CHEBI:58349"/>
        <dbReference type="EC" id="1.14.19.55"/>
    </reaction>
    <physiologicalReaction direction="left-to-right" evidence="37">
        <dbReference type="Rhea" id="RHEA:56349"/>
    </physiologicalReaction>
</comment>
<evidence type="ECO:0000256" key="24">
    <source>
        <dbReference type="ARBA" id="ARBA00047855"/>
    </source>
</evidence>
<dbReference type="InterPro" id="IPR036188">
    <property type="entry name" value="FAD/NAD-bd_sf"/>
</dbReference>
<evidence type="ECO:0000256" key="33">
    <source>
        <dbReference type="ARBA" id="ARBA00050583"/>
    </source>
</evidence>
<keyword evidence="12" id="KW-0492">Microsome</keyword>
<evidence type="ECO:0000313" key="40">
    <source>
        <dbReference type="EMBL" id="RDI68044.1"/>
    </source>
</evidence>
<evidence type="ECO:0000256" key="30">
    <source>
        <dbReference type="ARBA" id="ARBA00049443"/>
    </source>
</evidence>
<evidence type="ECO:0000256" key="22">
    <source>
        <dbReference type="ARBA" id="ARBA00047426"/>
    </source>
</evidence>
<evidence type="ECO:0000256" key="34">
    <source>
        <dbReference type="ARBA" id="ARBA00051354"/>
    </source>
</evidence>
<evidence type="ECO:0000313" key="41">
    <source>
        <dbReference type="Proteomes" id="UP000254869"/>
    </source>
</evidence>
<evidence type="ECO:0000256" key="25">
    <source>
        <dbReference type="ARBA" id="ARBA00047864"/>
    </source>
</evidence>
<evidence type="ECO:0000256" key="17">
    <source>
        <dbReference type="ARBA" id="ARBA00023136"/>
    </source>
</evidence>
<comment type="catalytic activity">
    <reaction evidence="33">
        <text>3-bromo-4,5-dihydroxybenzoate + bromide + NADPH + O2 + 3 H(+) = 3,5-dibromobenzene-1,2-diol + CO2 + NADP(+) + 2 H2O</text>
        <dbReference type="Rhea" id="RHEA:56376"/>
        <dbReference type="ChEBI" id="CHEBI:15377"/>
        <dbReference type="ChEBI" id="CHEBI:15378"/>
        <dbReference type="ChEBI" id="CHEBI:15379"/>
        <dbReference type="ChEBI" id="CHEBI:15858"/>
        <dbReference type="ChEBI" id="CHEBI:16526"/>
        <dbReference type="ChEBI" id="CHEBI:57783"/>
        <dbReference type="ChEBI" id="CHEBI:58349"/>
        <dbReference type="ChEBI" id="CHEBI:140211"/>
        <dbReference type="ChEBI" id="CHEBI:140214"/>
    </reaction>
    <physiologicalReaction direction="left-to-right" evidence="33">
        <dbReference type="Rhea" id="RHEA:56377"/>
    </physiologicalReaction>
</comment>
<dbReference type="FunFam" id="3.50.50.60:FF:000023">
    <property type="entry name" value="Dimethylaniline monooxygenase [N-oxide-forming]"/>
    <property type="match status" value="1"/>
</dbReference>
<evidence type="ECO:0000256" key="20">
    <source>
        <dbReference type="ARBA" id="ARBA00033301"/>
    </source>
</evidence>
<comment type="catalytic activity">
    <reaction evidence="35">
        <text>3,4-dihydroxybenzoate + bromide + NADPH + O2 + 2 H(+) = 3-bromo-4,5-dihydroxybenzoate + NADP(+) + 2 H2O</text>
        <dbReference type="Rhea" id="RHEA:56372"/>
        <dbReference type="ChEBI" id="CHEBI:15377"/>
        <dbReference type="ChEBI" id="CHEBI:15378"/>
        <dbReference type="ChEBI" id="CHEBI:15379"/>
        <dbReference type="ChEBI" id="CHEBI:15858"/>
        <dbReference type="ChEBI" id="CHEBI:36241"/>
        <dbReference type="ChEBI" id="CHEBI:57783"/>
        <dbReference type="ChEBI" id="CHEBI:58349"/>
        <dbReference type="ChEBI" id="CHEBI:140211"/>
    </reaction>
    <physiologicalReaction direction="left-to-right" evidence="35">
        <dbReference type="Rhea" id="RHEA:56373"/>
    </physiologicalReaction>
</comment>
<dbReference type="EC" id="1.14.19.55" evidence="38"/>
<evidence type="ECO:0000256" key="27">
    <source>
        <dbReference type="ARBA" id="ARBA00048459"/>
    </source>
</evidence>
<dbReference type="PIRSF" id="PIRSF000332">
    <property type="entry name" value="FMO"/>
    <property type="match status" value="1"/>
</dbReference>
<keyword evidence="17" id="KW-0472">Membrane</keyword>
<comment type="catalytic activity">
    <reaction evidence="24">
        <text>sulcatone + NADPH + O2 + H(+) = 4-methylpent-3-en-1-yl acetate + NADP(+) + H2O</text>
        <dbReference type="Rhea" id="RHEA:54864"/>
        <dbReference type="ChEBI" id="CHEBI:15377"/>
        <dbReference type="ChEBI" id="CHEBI:15378"/>
        <dbReference type="ChEBI" id="CHEBI:15379"/>
        <dbReference type="ChEBI" id="CHEBI:16310"/>
        <dbReference type="ChEBI" id="CHEBI:57783"/>
        <dbReference type="ChEBI" id="CHEBI:58349"/>
        <dbReference type="ChEBI" id="CHEBI:138373"/>
    </reaction>
    <physiologicalReaction direction="left-to-right" evidence="24">
        <dbReference type="Rhea" id="RHEA:54865"/>
    </physiologicalReaction>
</comment>
<comment type="similarity">
    <text evidence="4">Belongs to the FAD-binding monooxygenase family.</text>
</comment>
<evidence type="ECO:0000256" key="36">
    <source>
        <dbReference type="ARBA" id="ARBA00052183"/>
    </source>
</evidence>
<organism evidence="40 41">
    <name type="scientific">Nocardia pseudobrasiliensis</name>
    <dbReference type="NCBI Taxonomy" id="45979"/>
    <lineage>
        <taxon>Bacteria</taxon>
        <taxon>Bacillati</taxon>
        <taxon>Actinomycetota</taxon>
        <taxon>Actinomycetes</taxon>
        <taxon>Mycobacteriales</taxon>
        <taxon>Nocardiaceae</taxon>
        <taxon>Nocardia</taxon>
    </lineage>
</organism>
<dbReference type="PANTHER" id="PTHR23023">
    <property type="entry name" value="DIMETHYLANILINE MONOOXYGENASE"/>
    <property type="match status" value="1"/>
</dbReference>
<dbReference type="Pfam" id="PF00743">
    <property type="entry name" value="FMO-like"/>
    <property type="match status" value="1"/>
</dbReference>
<evidence type="ECO:0000256" key="3">
    <source>
        <dbReference type="ARBA" id="ARBA00009183"/>
    </source>
</evidence>
<keyword evidence="8" id="KW-0597">Phosphoprotein</keyword>
<evidence type="ECO:0000256" key="10">
    <source>
        <dbReference type="ARBA" id="ARBA00022692"/>
    </source>
</evidence>
<evidence type="ECO:0000256" key="14">
    <source>
        <dbReference type="ARBA" id="ARBA00022989"/>
    </source>
</evidence>
<name>A0A370IF10_9NOCA</name>
<comment type="cofactor">
    <cofactor evidence="1">
        <name>FAD</name>
        <dbReference type="ChEBI" id="CHEBI:57692"/>
    </cofactor>
</comment>
<reference evidence="40 41" key="1">
    <citation type="submission" date="2018-07" db="EMBL/GenBank/DDBJ databases">
        <title>Genomic Encyclopedia of Type Strains, Phase IV (KMG-IV): sequencing the most valuable type-strain genomes for metagenomic binning, comparative biology and taxonomic classification.</title>
        <authorList>
            <person name="Goeker M."/>
        </authorList>
    </citation>
    <scope>NUCLEOTIDE SEQUENCE [LARGE SCALE GENOMIC DNA]</scope>
    <source>
        <strain evidence="40 41">DSM 44290</strain>
    </source>
</reference>
<evidence type="ECO:0000256" key="6">
    <source>
        <dbReference type="ARBA" id="ARBA00019213"/>
    </source>
</evidence>
<evidence type="ECO:0000256" key="23">
    <source>
        <dbReference type="ARBA" id="ARBA00047574"/>
    </source>
</evidence>
<comment type="subcellular location">
    <subcellularLocation>
        <location evidence="2">Microsome membrane</location>
    </subcellularLocation>
</comment>
<evidence type="ECO:0000256" key="19">
    <source>
        <dbReference type="ARBA" id="ARBA00033213"/>
    </source>
</evidence>